<comment type="similarity">
    <text evidence="1 2">Belongs to the Iojap/RsfS family.</text>
</comment>
<protein>
    <recommendedName>
        <fullName evidence="2">Ribosomal silencing factor RsfS</fullName>
    </recommendedName>
</protein>
<comment type="function">
    <text evidence="2">Functions as a ribosomal silencing factor. Interacts with ribosomal protein uL14 (rplN), blocking formation of intersubunit bridge B8. Prevents association of the 30S and 50S ribosomal subunits and the formation of functional ribosomes, thus repressing translation.</text>
</comment>
<dbReference type="InterPro" id="IPR043519">
    <property type="entry name" value="NT_sf"/>
</dbReference>
<evidence type="ECO:0000256" key="3">
    <source>
        <dbReference type="SAM" id="MobiDB-lite"/>
    </source>
</evidence>
<dbReference type="EMBL" id="JACHGW010000004">
    <property type="protein sequence ID" value="MBB6052325.1"/>
    <property type="molecule type" value="Genomic_DNA"/>
</dbReference>
<comment type="subcellular location">
    <subcellularLocation>
        <location evidence="2">Cytoplasm</location>
    </subcellularLocation>
</comment>
<comment type="caution">
    <text evidence="4">The sequence shown here is derived from an EMBL/GenBank/DDBJ whole genome shotgun (WGS) entry which is preliminary data.</text>
</comment>
<keyword evidence="2" id="KW-0963">Cytoplasm</keyword>
<dbReference type="GO" id="GO:0042256">
    <property type="term" value="P:cytosolic ribosome assembly"/>
    <property type="evidence" value="ECO:0007669"/>
    <property type="project" value="UniProtKB-UniRule"/>
</dbReference>
<dbReference type="PANTHER" id="PTHR21043:SF0">
    <property type="entry name" value="MITOCHONDRIAL ASSEMBLY OF RIBOSOMAL LARGE SUBUNIT PROTEIN 1"/>
    <property type="match status" value="1"/>
</dbReference>
<dbReference type="NCBIfam" id="TIGR00090">
    <property type="entry name" value="rsfS_iojap_ybeB"/>
    <property type="match status" value="1"/>
</dbReference>
<name>A0A7W9ST12_ARMRO</name>
<dbReference type="Proteomes" id="UP000520814">
    <property type="component" value="Unassembled WGS sequence"/>
</dbReference>
<accession>A0A7W9ST12</accession>
<dbReference type="Gene3D" id="3.30.460.10">
    <property type="entry name" value="Beta Polymerase, domain 2"/>
    <property type="match status" value="1"/>
</dbReference>
<dbReference type="HAMAP" id="MF_01477">
    <property type="entry name" value="Iojap_RsfS"/>
    <property type="match status" value="1"/>
</dbReference>
<feature type="compositionally biased region" description="Acidic residues" evidence="3">
    <location>
        <begin position="137"/>
        <end position="149"/>
    </location>
</feature>
<dbReference type="GO" id="GO:0005737">
    <property type="term" value="C:cytoplasm"/>
    <property type="evidence" value="ECO:0007669"/>
    <property type="project" value="UniProtKB-SubCell"/>
</dbReference>
<proteinExistence type="inferred from homology"/>
<dbReference type="PANTHER" id="PTHR21043">
    <property type="entry name" value="IOJAP SUPERFAMILY ORTHOLOG"/>
    <property type="match status" value="1"/>
</dbReference>
<dbReference type="RefSeq" id="WP_184201160.1">
    <property type="nucleotide sequence ID" value="NZ_JACHGW010000004.1"/>
</dbReference>
<evidence type="ECO:0000256" key="2">
    <source>
        <dbReference type="HAMAP-Rule" id="MF_01477"/>
    </source>
</evidence>
<dbReference type="AlphaFoldDB" id="A0A7W9ST12"/>
<sequence length="170" mass="19084">MSNTKTLDSQAKADILLEAIDDRKGHEPVLIDLRDKVNVADFFLIVTATSTPHLRALAENILERSKDEPGMSKPNVQGEASVEWVLMDFGDIVVHLMSEEARERYKLEQFWTTPQPKGALPPMPGTVLAETPQNAWDVEDDDDEDDDEDDALFFASLDTEVEPIDEDDVE</sequence>
<reference evidence="4 5" key="1">
    <citation type="submission" date="2020-08" db="EMBL/GenBank/DDBJ databases">
        <title>Genomic Encyclopedia of Type Strains, Phase IV (KMG-IV): sequencing the most valuable type-strain genomes for metagenomic binning, comparative biology and taxonomic classification.</title>
        <authorList>
            <person name="Goeker M."/>
        </authorList>
    </citation>
    <scope>NUCLEOTIDE SEQUENCE [LARGE SCALE GENOMIC DNA]</scope>
    <source>
        <strain evidence="4 5">DSM 23562</strain>
    </source>
</reference>
<dbReference type="SUPFAM" id="SSF81301">
    <property type="entry name" value="Nucleotidyltransferase"/>
    <property type="match status" value="1"/>
</dbReference>
<organism evidence="4 5">
    <name type="scientific">Armatimonas rosea</name>
    <dbReference type="NCBI Taxonomy" id="685828"/>
    <lineage>
        <taxon>Bacteria</taxon>
        <taxon>Bacillati</taxon>
        <taxon>Armatimonadota</taxon>
        <taxon>Armatimonadia</taxon>
        <taxon>Armatimonadales</taxon>
        <taxon>Armatimonadaceae</taxon>
        <taxon>Armatimonas</taxon>
    </lineage>
</organism>
<dbReference type="GO" id="GO:0043023">
    <property type="term" value="F:ribosomal large subunit binding"/>
    <property type="evidence" value="ECO:0007669"/>
    <property type="project" value="TreeGrafter"/>
</dbReference>
<dbReference type="Pfam" id="PF02410">
    <property type="entry name" value="RsfS"/>
    <property type="match status" value="1"/>
</dbReference>
<evidence type="ECO:0000313" key="4">
    <source>
        <dbReference type="EMBL" id="MBB6052325.1"/>
    </source>
</evidence>
<dbReference type="GO" id="GO:0090071">
    <property type="term" value="P:negative regulation of ribosome biogenesis"/>
    <property type="evidence" value="ECO:0007669"/>
    <property type="project" value="UniProtKB-UniRule"/>
</dbReference>
<dbReference type="InterPro" id="IPR004394">
    <property type="entry name" value="Iojap/RsfS/C7orf30"/>
</dbReference>
<evidence type="ECO:0000256" key="1">
    <source>
        <dbReference type="ARBA" id="ARBA00010574"/>
    </source>
</evidence>
<feature type="region of interest" description="Disordered" evidence="3">
    <location>
        <begin position="116"/>
        <end position="149"/>
    </location>
</feature>
<keyword evidence="5" id="KW-1185">Reference proteome</keyword>
<gene>
    <name evidence="2" type="primary">rsfS</name>
    <name evidence="4" type="ORF">HNQ39_004146</name>
</gene>
<keyword evidence="2" id="KW-0810">Translation regulation</keyword>
<evidence type="ECO:0000313" key="5">
    <source>
        <dbReference type="Proteomes" id="UP000520814"/>
    </source>
</evidence>
<dbReference type="GO" id="GO:0017148">
    <property type="term" value="P:negative regulation of translation"/>
    <property type="evidence" value="ECO:0007669"/>
    <property type="project" value="UniProtKB-UniRule"/>
</dbReference>
<keyword evidence="2" id="KW-0678">Repressor</keyword>
<comment type="subunit">
    <text evidence="2">Interacts with ribosomal protein uL14 (rplN).</text>
</comment>